<proteinExistence type="predicted"/>
<sequence>MIKHIYGDNRVAYVNRGMGISLHRHDILKYSLCKTEGDGQFLLEVDTPVWGDDDYDYDDDNDDGGGGGGGDDDYNTSVDDDDDDDNDYGDHLAYYVHLKQKDDRTLMKQAMSVVLSNVHHYITNYSSL</sequence>
<dbReference type="AlphaFoldDB" id="A0AAV4BSN6"/>
<name>A0AAV4BSN6_9GAST</name>
<dbReference type="EMBL" id="BLXT01005511">
    <property type="protein sequence ID" value="GFO23470.1"/>
    <property type="molecule type" value="Genomic_DNA"/>
</dbReference>
<feature type="region of interest" description="Disordered" evidence="1">
    <location>
        <begin position="53"/>
        <end position="86"/>
    </location>
</feature>
<gene>
    <name evidence="2" type="ORF">PoB_004997500</name>
</gene>
<comment type="caution">
    <text evidence="2">The sequence shown here is derived from an EMBL/GenBank/DDBJ whole genome shotgun (WGS) entry which is preliminary data.</text>
</comment>
<keyword evidence="3" id="KW-1185">Reference proteome</keyword>
<accession>A0AAV4BSN6</accession>
<organism evidence="2 3">
    <name type="scientific">Plakobranchus ocellatus</name>
    <dbReference type="NCBI Taxonomy" id="259542"/>
    <lineage>
        <taxon>Eukaryota</taxon>
        <taxon>Metazoa</taxon>
        <taxon>Spiralia</taxon>
        <taxon>Lophotrochozoa</taxon>
        <taxon>Mollusca</taxon>
        <taxon>Gastropoda</taxon>
        <taxon>Heterobranchia</taxon>
        <taxon>Euthyneura</taxon>
        <taxon>Panpulmonata</taxon>
        <taxon>Sacoglossa</taxon>
        <taxon>Placobranchoidea</taxon>
        <taxon>Plakobranchidae</taxon>
        <taxon>Plakobranchus</taxon>
    </lineage>
</organism>
<evidence type="ECO:0000256" key="1">
    <source>
        <dbReference type="SAM" id="MobiDB-lite"/>
    </source>
</evidence>
<evidence type="ECO:0000313" key="2">
    <source>
        <dbReference type="EMBL" id="GFO23470.1"/>
    </source>
</evidence>
<reference evidence="2 3" key="1">
    <citation type="journal article" date="2021" name="Elife">
        <title>Chloroplast acquisition without the gene transfer in kleptoplastic sea slugs, Plakobranchus ocellatus.</title>
        <authorList>
            <person name="Maeda T."/>
            <person name="Takahashi S."/>
            <person name="Yoshida T."/>
            <person name="Shimamura S."/>
            <person name="Takaki Y."/>
            <person name="Nagai Y."/>
            <person name="Toyoda A."/>
            <person name="Suzuki Y."/>
            <person name="Arimoto A."/>
            <person name="Ishii H."/>
            <person name="Satoh N."/>
            <person name="Nishiyama T."/>
            <person name="Hasebe M."/>
            <person name="Maruyama T."/>
            <person name="Minagawa J."/>
            <person name="Obokata J."/>
            <person name="Shigenobu S."/>
        </authorList>
    </citation>
    <scope>NUCLEOTIDE SEQUENCE [LARGE SCALE GENOMIC DNA]</scope>
</reference>
<feature type="compositionally biased region" description="Acidic residues" evidence="1">
    <location>
        <begin position="53"/>
        <end position="63"/>
    </location>
</feature>
<feature type="compositionally biased region" description="Acidic residues" evidence="1">
    <location>
        <begin position="70"/>
        <end position="86"/>
    </location>
</feature>
<evidence type="ECO:0000313" key="3">
    <source>
        <dbReference type="Proteomes" id="UP000735302"/>
    </source>
</evidence>
<protein>
    <submittedName>
        <fullName evidence="2">Uncharacterized protein</fullName>
    </submittedName>
</protein>
<dbReference type="Proteomes" id="UP000735302">
    <property type="component" value="Unassembled WGS sequence"/>
</dbReference>